<organism evidence="8 9">
    <name type="scientific">Chaetoceros tenuissimus</name>
    <dbReference type="NCBI Taxonomy" id="426638"/>
    <lineage>
        <taxon>Eukaryota</taxon>
        <taxon>Sar</taxon>
        <taxon>Stramenopiles</taxon>
        <taxon>Ochrophyta</taxon>
        <taxon>Bacillariophyta</taxon>
        <taxon>Coscinodiscophyceae</taxon>
        <taxon>Chaetocerotophycidae</taxon>
        <taxon>Chaetocerotales</taxon>
        <taxon>Chaetocerotaceae</taxon>
        <taxon>Chaetoceros</taxon>
    </lineage>
</organism>
<dbReference type="Proteomes" id="UP001054902">
    <property type="component" value="Unassembled WGS sequence"/>
</dbReference>
<dbReference type="InterPro" id="IPR012748">
    <property type="entry name" value="Rieske-like_NirD"/>
</dbReference>
<evidence type="ECO:0000256" key="2">
    <source>
        <dbReference type="ARBA" id="ARBA00022723"/>
    </source>
</evidence>
<dbReference type="GO" id="GO:0042128">
    <property type="term" value="P:nitrate assimilation"/>
    <property type="evidence" value="ECO:0007669"/>
    <property type="project" value="UniProtKB-KW"/>
</dbReference>
<dbReference type="PROSITE" id="PS51296">
    <property type="entry name" value="RIESKE"/>
    <property type="match status" value="1"/>
</dbReference>
<dbReference type="Pfam" id="PF13806">
    <property type="entry name" value="Rieske_2"/>
    <property type="match status" value="1"/>
</dbReference>
<evidence type="ECO:0000256" key="5">
    <source>
        <dbReference type="ARBA" id="ARBA00023014"/>
    </source>
</evidence>
<keyword evidence="9" id="KW-1185">Reference proteome</keyword>
<dbReference type="Gene3D" id="2.102.10.10">
    <property type="entry name" value="Rieske [2Fe-2S] iron-sulphur domain"/>
    <property type="match status" value="1"/>
</dbReference>
<keyword evidence="5" id="KW-0411">Iron-sulfur</keyword>
<comment type="caution">
    <text evidence="8">The sequence shown here is derived from an EMBL/GenBank/DDBJ whole genome shotgun (WGS) entry which is preliminary data.</text>
</comment>
<keyword evidence="1" id="KW-0001">2Fe-2S</keyword>
<dbReference type="GO" id="GO:0051537">
    <property type="term" value="F:2 iron, 2 sulfur cluster binding"/>
    <property type="evidence" value="ECO:0007669"/>
    <property type="project" value="UniProtKB-KW"/>
</dbReference>
<dbReference type="SUPFAM" id="SSF50022">
    <property type="entry name" value="ISP domain"/>
    <property type="match status" value="1"/>
</dbReference>
<dbReference type="GO" id="GO:0046872">
    <property type="term" value="F:metal ion binding"/>
    <property type="evidence" value="ECO:0007669"/>
    <property type="project" value="UniProtKB-KW"/>
</dbReference>
<dbReference type="InterPro" id="IPR017941">
    <property type="entry name" value="Rieske_2Fe-2S"/>
</dbReference>
<reference evidence="8 9" key="1">
    <citation type="journal article" date="2021" name="Sci. Rep.">
        <title>The genome of the diatom Chaetoceros tenuissimus carries an ancient integrated fragment of an extant virus.</title>
        <authorList>
            <person name="Hongo Y."/>
            <person name="Kimura K."/>
            <person name="Takaki Y."/>
            <person name="Yoshida Y."/>
            <person name="Baba S."/>
            <person name="Kobayashi G."/>
            <person name="Nagasaki K."/>
            <person name="Hano T."/>
            <person name="Tomaru Y."/>
        </authorList>
    </citation>
    <scope>NUCLEOTIDE SEQUENCE [LARGE SCALE GENOMIC DNA]</scope>
    <source>
        <strain evidence="8 9">NIES-3715</strain>
    </source>
</reference>
<keyword evidence="4" id="KW-0408">Iron</keyword>
<evidence type="ECO:0000313" key="8">
    <source>
        <dbReference type="EMBL" id="GFH61016.1"/>
    </source>
</evidence>
<name>A0AAD3DAU0_9STRA</name>
<proteinExistence type="predicted"/>
<gene>
    <name evidence="8" type="ORF">CTEN210_17492</name>
</gene>
<feature type="domain" description="Rieske" evidence="7">
    <location>
        <begin position="11"/>
        <end position="123"/>
    </location>
</feature>
<dbReference type="GO" id="GO:0008942">
    <property type="term" value="F:nitrite reductase [NAD(P)H] activity"/>
    <property type="evidence" value="ECO:0007669"/>
    <property type="project" value="InterPro"/>
</dbReference>
<dbReference type="AlphaFoldDB" id="A0AAD3DAU0"/>
<evidence type="ECO:0000313" key="9">
    <source>
        <dbReference type="Proteomes" id="UP001054902"/>
    </source>
</evidence>
<evidence type="ECO:0000256" key="4">
    <source>
        <dbReference type="ARBA" id="ARBA00023004"/>
    </source>
</evidence>
<keyword evidence="6" id="KW-0534">Nitrate assimilation</keyword>
<protein>
    <recommendedName>
        <fullName evidence="7">Rieske domain-containing protein</fullName>
    </recommendedName>
</protein>
<keyword evidence="2" id="KW-0479">Metal-binding</keyword>
<evidence type="ECO:0000259" key="7">
    <source>
        <dbReference type="PROSITE" id="PS51296"/>
    </source>
</evidence>
<keyword evidence="3" id="KW-0560">Oxidoreductase</keyword>
<dbReference type="InterPro" id="IPR036922">
    <property type="entry name" value="Rieske_2Fe-2S_sf"/>
</dbReference>
<sequence>MAGNIKPKLQYVPCVSTDDLPGPGKATSGVAGGLAICIAVDESGSLWALGDKCPPINQPLSFGKVANGAIADPVLGTKFDLKTGQVVEGEWCSSPIGKIVGGLFEPAGVPVYPVKTKGNVVEVQVDVNYKLAFESQYWSGILDAQGKSNGKYY</sequence>
<dbReference type="EMBL" id="BLLK01000069">
    <property type="protein sequence ID" value="GFH61016.1"/>
    <property type="molecule type" value="Genomic_DNA"/>
</dbReference>
<evidence type="ECO:0000256" key="6">
    <source>
        <dbReference type="ARBA" id="ARBA00023063"/>
    </source>
</evidence>
<evidence type="ECO:0000256" key="3">
    <source>
        <dbReference type="ARBA" id="ARBA00023002"/>
    </source>
</evidence>
<accession>A0AAD3DAU0</accession>
<evidence type="ECO:0000256" key="1">
    <source>
        <dbReference type="ARBA" id="ARBA00022714"/>
    </source>
</evidence>